<evidence type="ECO:0000259" key="2">
    <source>
        <dbReference type="Pfam" id="PF01882"/>
    </source>
</evidence>
<dbReference type="Pfam" id="PF01882">
    <property type="entry name" value="DUF58"/>
    <property type="match status" value="1"/>
</dbReference>
<evidence type="ECO:0000313" key="3">
    <source>
        <dbReference type="EMBL" id="OOP68468.1"/>
    </source>
</evidence>
<dbReference type="PANTHER" id="PTHR34351">
    <property type="entry name" value="SLR1927 PROTEIN-RELATED"/>
    <property type="match status" value="1"/>
</dbReference>
<feature type="domain" description="DUF58" evidence="2">
    <location>
        <begin position="199"/>
        <end position="358"/>
    </location>
</feature>
<proteinExistence type="predicted"/>
<keyword evidence="1" id="KW-0472">Membrane</keyword>
<comment type="caution">
    <text evidence="3">The sequence shown here is derived from an EMBL/GenBank/DDBJ whole genome shotgun (WGS) entry which is preliminary data.</text>
</comment>
<dbReference type="InterPro" id="IPR002881">
    <property type="entry name" value="DUF58"/>
</dbReference>
<reference evidence="3 4" key="1">
    <citation type="submission" date="2017-01" db="EMBL/GenBank/DDBJ databases">
        <title>Draft genome sequence of Bacillus oleronius.</title>
        <authorList>
            <person name="Allam M."/>
        </authorList>
    </citation>
    <scope>NUCLEOTIDE SEQUENCE [LARGE SCALE GENOMIC DNA]</scope>
    <source>
        <strain evidence="3 4">DSM 9356</strain>
    </source>
</reference>
<dbReference type="AlphaFoldDB" id="A0A8E2LEM3"/>
<dbReference type="RefSeq" id="WP_058006754.1">
    <property type="nucleotide sequence ID" value="NZ_CP065424.1"/>
</dbReference>
<keyword evidence="1" id="KW-0812">Transmembrane</keyword>
<protein>
    <recommendedName>
        <fullName evidence="2">DUF58 domain-containing protein</fullName>
    </recommendedName>
</protein>
<dbReference type="PANTHER" id="PTHR34351:SF2">
    <property type="entry name" value="DUF58 DOMAIN-CONTAINING PROTEIN"/>
    <property type="match status" value="1"/>
</dbReference>
<keyword evidence="1" id="KW-1133">Transmembrane helix</keyword>
<evidence type="ECO:0000256" key="1">
    <source>
        <dbReference type="SAM" id="Phobius"/>
    </source>
</evidence>
<gene>
    <name evidence="3" type="ORF">BWZ43_10170</name>
</gene>
<dbReference type="EMBL" id="MTLA01000106">
    <property type="protein sequence ID" value="OOP68468.1"/>
    <property type="molecule type" value="Genomic_DNA"/>
</dbReference>
<evidence type="ECO:0000313" key="4">
    <source>
        <dbReference type="Proteomes" id="UP000189761"/>
    </source>
</evidence>
<feature type="transmembrane region" description="Helical" evidence="1">
    <location>
        <begin position="36"/>
        <end position="57"/>
    </location>
</feature>
<keyword evidence="4" id="KW-1185">Reference proteome</keyword>
<sequence length="396" mass="45723">MIRAQLKTWGKFLLLILFLLLTFSYAMFQGGFVSWFLFYSFTPFALYALFIALYPLSDLTVERRFNRDTYAAGEHLDMVITIDRNYPFPLFFLIINNTSSLSTRNGKQILFPGFKKHIQLKYSMANIPRGEHCFYDISIKVGDPLGLFSKEKSFSLKKIILVYPSYTDIIYRSIESRYEQGATASQIKIQNDTTMVSGIRNYEPGDRFTWIDWKATARMNEMKTKEFEERQSNDVTIILDRSPSTSFETNVKFVASLIRTIIRHGGQIGFYSIGEDQSIFPIRGGDEYQQQLFHHLAKVKANSQLPVSSILEGESVFYQQSASLMISTSNITEELIEMLRKHVRRTGMVIVFVIKNHNEPFSDEEYRLGYAASQFGVHVSYLHEEDFRSALTGVKH</sequence>
<organism evidence="3 4">
    <name type="scientific">Heyndrickxia oleronia</name>
    <dbReference type="NCBI Taxonomy" id="38875"/>
    <lineage>
        <taxon>Bacteria</taxon>
        <taxon>Bacillati</taxon>
        <taxon>Bacillota</taxon>
        <taxon>Bacilli</taxon>
        <taxon>Bacillales</taxon>
        <taxon>Bacillaceae</taxon>
        <taxon>Heyndrickxia</taxon>
    </lineage>
</organism>
<name>A0A8E2LEM3_9BACI</name>
<accession>A0A8E2LEM3</accession>
<dbReference type="Proteomes" id="UP000189761">
    <property type="component" value="Unassembled WGS sequence"/>
</dbReference>